<evidence type="ECO:0000313" key="3">
    <source>
        <dbReference type="Proteomes" id="UP000002358"/>
    </source>
</evidence>
<feature type="compositionally biased region" description="Polar residues" evidence="1">
    <location>
        <begin position="268"/>
        <end position="291"/>
    </location>
</feature>
<dbReference type="RefSeq" id="XP_031781260.1">
    <property type="nucleotide sequence ID" value="XM_031925400.2"/>
</dbReference>
<dbReference type="AlphaFoldDB" id="A0A7M7Q400"/>
<feature type="compositionally biased region" description="Acidic residues" evidence="1">
    <location>
        <begin position="511"/>
        <end position="533"/>
    </location>
</feature>
<feature type="region of interest" description="Disordered" evidence="1">
    <location>
        <begin position="483"/>
        <end position="589"/>
    </location>
</feature>
<dbReference type="InParanoid" id="A0A7M7Q400"/>
<feature type="compositionally biased region" description="Polar residues" evidence="1">
    <location>
        <begin position="239"/>
        <end position="258"/>
    </location>
</feature>
<keyword evidence="3" id="KW-1185">Reference proteome</keyword>
<dbReference type="GeneID" id="100678210"/>
<name>A0A7M7Q400_NASVI</name>
<feature type="compositionally biased region" description="Acidic residues" evidence="1">
    <location>
        <begin position="541"/>
        <end position="571"/>
    </location>
</feature>
<reference evidence="2" key="1">
    <citation type="submission" date="2021-01" db="UniProtKB">
        <authorList>
            <consortium name="EnsemblMetazoa"/>
        </authorList>
    </citation>
    <scope>IDENTIFICATION</scope>
</reference>
<evidence type="ECO:0000313" key="2">
    <source>
        <dbReference type="EnsemblMetazoa" id="XP_031781260"/>
    </source>
</evidence>
<feature type="compositionally biased region" description="Basic residues" evidence="1">
    <location>
        <begin position="43"/>
        <end position="52"/>
    </location>
</feature>
<dbReference type="Proteomes" id="UP000002358">
    <property type="component" value="Unassembled WGS sequence"/>
</dbReference>
<dbReference type="KEGG" id="nvi:100678210"/>
<proteinExistence type="predicted"/>
<protein>
    <submittedName>
        <fullName evidence="2">Uncharacterized protein</fullName>
    </submittedName>
</protein>
<feature type="region of interest" description="Disordered" evidence="1">
    <location>
        <begin position="1"/>
        <end position="291"/>
    </location>
</feature>
<dbReference type="SMR" id="A0A7M7Q400"/>
<dbReference type="EnsemblMetazoa" id="XM_031925400">
    <property type="protein sequence ID" value="XP_031781260"/>
    <property type="gene ID" value="LOC100678210"/>
</dbReference>
<feature type="compositionally biased region" description="Polar residues" evidence="1">
    <location>
        <begin position="1"/>
        <end position="12"/>
    </location>
</feature>
<feature type="compositionally biased region" description="Polar residues" evidence="1">
    <location>
        <begin position="124"/>
        <end position="231"/>
    </location>
</feature>
<evidence type="ECO:0000256" key="1">
    <source>
        <dbReference type="SAM" id="MobiDB-lite"/>
    </source>
</evidence>
<organism evidence="2 3">
    <name type="scientific">Nasonia vitripennis</name>
    <name type="common">Parasitic wasp</name>
    <dbReference type="NCBI Taxonomy" id="7425"/>
    <lineage>
        <taxon>Eukaryota</taxon>
        <taxon>Metazoa</taxon>
        <taxon>Ecdysozoa</taxon>
        <taxon>Arthropoda</taxon>
        <taxon>Hexapoda</taxon>
        <taxon>Insecta</taxon>
        <taxon>Pterygota</taxon>
        <taxon>Neoptera</taxon>
        <taxon>Endopterygota</taxon>
        <taxon>Hymenoptera</taxon>
        <taxon>Apocrita</taxon>
        <taxon>Proctotrupomorpha</taxon>
        <taxon>Chalcidoidea</taxon>
        <taxon>Pteromalidae</taxon>
        <taxon>Pteromalinae</taxon>
        <taxon>Nasonia</taxon>
    </lineage>
</organism>
<sequence length="589" mass="65534">MKKNPGASSVDSALNKMCGMMPSDTHSFSAPALAQPSTSSAHDKKKKKKKKSKEVDKERPKGPSKKQPSKSQPSDRPHSNSPQLYPRRSASQQLHKQDSNSQQNSQLHASQSSSQDPYEKHSNSHVNSQDHASQLSSQEQNKQHSNSQLNSQLHASQSPLQEPYKQHSNSHVNSQVHASQLSSQEQNKQHSNSQRNSQLHASQSPLQEPYKQHSNSHVNSQVHASQLSLPQSGKERSNSHINSQLHASQSSFQQPQHSTQKKPRKETNVQQSTQLQPCTSTEPRRNVTPSAPITVDLSKILDRLDSLNRRMVKIDGNITATNARMVTLEKDMKLVKESLARVEQLDTSIDRTLKGIAKKQNRKAVPRPSFLPFKTSADILAFNYASEEDYNTLVEYLSSQGGANFTDSAAIYFRECIVIDQDIFRNVTWSTSKAEGTMALKDTRFANACKDSMPADKTTLRAPEPTDFKVAMMKALKSAKEAFRRKMKRPADNPIEPPPPIHRPRVVLASDLDEEQDGEQSAGSEDDNDEEQDTESKSGTDDESGTESEVDDDDAGITDGEISDQGDDNDDDHTKRDYASDASEIFNNF</sequence>
<feature type="compositionally biased region" description="Polar residues" evidence="1">
    <location>
        <begin position="79"/>
        <end position="116"/>
    </location>
</feature>
<accession>A0A7M7Q400</accession>